<dbReference type="AlphaFoldDB" id="A0A6G9D4Q7"/>
<keyword evidence="1" id="KW-0812">Transmembrane</keyword>
<dbReference type="EMBL" id="CP050125">
    <property type="protein sequence ID" value="QIP43946.1"/>
    <property type="molecule type" value="Genomic_DNA"/>
</dbReference>
<evidence type="ECO:0000256" key="1">
    <source>
        <dbReference type="SAM" id="Phobius"/>
    </source>
</evidence>
<keyword evidence="1" id="KW-1133">Transmembrane helix</keyword>
<name>A0A6G9D4Q7_RHOER</name>
<protein>
    <submittedName>
        <fullName evidence="2">Uncharacterized protein</fullName>
    </submittedName>
</protein>
<accession>A0A6G9D4Q7</accession>
<keyword evidence="2" id="KW-0614">Plasmid</keyword>
<organism evidence="2 3">
    <name type="scientific">Rhodococcus erythropolis</name>
    <name type="common">Arthrobacter picolinophilus</name>
    <dbReference type="NCBI Taxonomy" id="1833"/>
    <lineage>
        <taxon>Bacteria</taxon>
        <taxon>Bacillati</taxon>
        <taxon>Actinomycetota</taxon>
        <taxon>Actinomycetes</taxon>
        <taxon>Mycobacteriales</taxon>
        <taxon>Nocardiaceae</taxon>
        <taxon>Rhodococcus</taxon>
        <taxon>Rhodococcus erythropolis group</taxon>
    </lineage>
</organism>
<sequence length="72" mass="8448">MSRLKLPAGLNLFLRRLRWRHVAFLWLVTALLLTWINREVETGTVTHWVLAVPVAFSPVLVLFLWVLANKKR</sequence>
<dbReference type="Proteomes" id="UP000502345">
    <property type="component" value="Plasmid plas1"/>
</dbReference>
<evidence type="ECO:0000313" key="2">
    <source>
        <dbReference type="EMBL" id="QIP43946.1"/>
    </source>
</evidence>
<feature type="transmembrane region" description="Helical" evidence="1">
    <location>
        <begin position="48"/>
        <end position="68"/>
    </location>
</feature>
<reference evidence="2 3" key="1">
    <citation type="submission" date="2020-03" db="EMBL/GenBank/DDBJ databases">
        <title>Screen low temperature-resistant strains for efficient degradation of petroleum hydrocarbons under the low temperature.</title>
        <authorList>
            <person name="Wang Y."/>
            <person name="Chen J."/>
        </authorList>
    </citation>
    <scope>NUCLEOTIDE SEQUENCE [LARGE SCALE GENOMIC DNA]</scope>
    <source>
        <strain evidence="2 3">KB1</strain>
        <plasmid evidence="2 3">plas1</plasmid>
    </source>
</reference>
<evidence type="ECO:0000313" key="3">
    <source>
        <dbReference type="Proteomes" id="UP000502345"/>
    </source>
</evidence>
<gene>
    <name evidence="2" type="ORF">G9444_6703</name>
</gene>
<keyword evidence="1" id="KW-0472">Membrane</keyword>
<geneLocation type="plasmid" evidence="2 3">
    <name>plas1</name>
</geneLocation>
<proteinExistence type="predicted"/>